<accession>A0A137NQ36</accession>
<keyword evidence="2" id="KW-1185">Reference proteome</keyword>
<evidence type="ECO:0000313" key="2">
    <source>
        <dbReference type="Proteomes" id="UP000070444"/>
    </source>
</evidence>
<dbReference type="EMBL" id="KQ965116">
    <property type="protein sequence ID" value="KXN64851.1"/>
    <property type="molecule type" value="Genomic_DNA"/>
</dbReference>
<evidence type="ECO:0000313" key="1">
    <source>
        <dbReference type="EMBL" id="KXN64851.1"/>
    </source>
</evidence>
<dbReference type="AlphaFoldDB" id="A0A137NQ36"/>
<name>A0A137NQ36_CONC2</name>
<proteinExistence type="predicted"/>
<organism evidence="1 2">
    <name type="scientific">Conidiobolus coronatus (strain ATCC 28846 / CBS 209.66 / NRRL 28638)</name>
    <name type="common">Delacroixia coronata</name>
    <dbReference type="NCBI Taxonomy" id="796925"/>
    <lineage>
        <taxon>Eukaryota</taxon>
        <taxon>Fungi</taxon>
        <taxon>Fungi incertae sedis</taxon>
        <taxon>Zoopagomycota</taxon>
        <taxon>Entomophthoromycotina</taxon>
        <taxon>Entomophthoromycetes</taxon>
        <taxon>Entomophthorales</taxon>
        <taxon>Ancylistaceae</taxon>
        <taxon>Conidiobolus</taxon>
    </lineage>
</organism>
<reference evidence="1 2" key="1">
    <citation type="journal article" date="2015" name="Genome Biol. Evol.">
        <title>Phylogenomic analyses indicate that early fungi evolved digesting cell walls of algal ancestors of land plants.</title>
        <authorList>
            <person name="Chang Y."/>
            <person name="Wang S."/>
            <person name="Sekimoto S."/>
            <person name="Aerts A.L."/>
            <person name="Choi C."/>
            <person name="Clum A."/>
            <person name="LaButti K.M."/>
            <person name="Lindquist E.A."/>
            <person name="Yee Ngan C."/>
            <person name="Ohm R.A."/>
            <person name="Salamov A.A."/>
            <person name="Grigoriev I.V."/>
            <person name="Spatafora J.W."/>
            <person name="Berbee M.L."/>
        </authorList>
    </citation>
    <scope>NUCLEOTIDE SEQUENCE [LARGE SCALE GENOMIC DNA]</scope>
    <source>
        <strain evidence="1 2">NRRL 28638</strain>
    </source>
</reference>
<dbReference type="Proteomes" id="UP000070444">
    <property type="component" value="Unassembled WGS sequence"/>
</dbReference>
<sequence>MNLKHMILILPYYSIMQSPNNIIRWDQCPSDPNPCAPEPDSISNMGARIYSEEYYKGETIEFTIDNAWDCVDLPPFRIKSVLSNASTQLTFHYGVGCVGHVIQQVQGGFFNGTGVNGLCAGSVFIKFNRYGSC</sequence>
<protein>
    <submittedName>
        <fullName evidence="1">Uncharacterized protein</fullName>
    </submittedName>
</protein>
<gene>
    <name evidence="1" type="ORF">CONCODRAFT_13803</name>
</gene>